<feature type="transmembrane region" description="Helical" evidence="1">
    <location>
        <begin position="53"/>
        <end position="71"/>
    </location>
</feature>
<evidence type="ECO:0000313" key="2">
    <source>
        <dbReference type="EMBL" id="KXB59060.1"/>
    </source>
</evidence>
<dbReference type="AlphaFoldDB" id="A0A133ZUE7"/>
<proteinExistence type="predicted"/>
<feature type="transmembrane region" description="Helical" evidence="1">
    <location>
        <begin position="5"/>
        <end position="22"/>
    </location>
</feature>
<sequence length="89" mass="10290">MIGNILVFCQLFIVLYSLYISFKNSEYMKQSNWHNSIICYVFLGMISNNTDNISTKAILTLVMFLILISDFNTIKILRNNDTEIAAEKI</sequence>
<keyword evidence="1" id="KW-0812">Transmembrane</keyword>
<evidence type="ECO:0000313" key="3">
    <source>
        <dbReference type="Proteomes" id="UP000070355"/>
    </source>
</evidence>
<reference evidence="3" key="1">
    <citation type="submission" date="2016-01" db="EMBL/GenBank/DDBJ databases">
        <authorList>
            <person name="Mitreva M."/>
            <person name="Pepin K.H."/>
            <person name="Mihindukulasuriya K.A."/>
            <person name="Fulton R."/>
            <person name="Fronick C."/>
            <person name="O'Laughlin M."/>
            <person name="Miner T."/>
            <person name="Herter B."/>
            <person name="Rosa B.A."/>
            <person name="Cordes M."/>
            <person name="Tomlinson C."/>
            <person name="Wollam A."/>
            <person name="Palsikar V.B."/>
            <person name="Mardis E.R."/>
            <person name="Wilson R.K."/>
        </authorList>
    </citation>
    <scope>NUCLEOTIDE SEQUENCE [LARGE SCALE GENOMIC DNA]</scope>
    <source>
        <strain evidence="3">DNF01167</strain>
    </source>
</reference>
<comment type="caution">
    <text evidence="2">The sequence shown here is derived from an EMBL/GenBank/DDBJ whole genome shotgun (WGS) entry which is preliminary data.</text>
</comment>
<keyword evidence="1" id="KW-1133">Transmembrane helix</keyword>
<name>A0A133ZUE7_9BACL</name>
<gene>
    <name evidence="2" type="ORF">HMPREF3186_01285</name>
</gene>
<organism evidence="2 3">
    <name type="scientific">Gemella haemolysans</name>
    <dbReference type="NCBI Taxonomy" id="1379"/>
    <lineage>
        <taxon>Bacteria</taxon>
        <taxon>Bacillati</taxon>
        <taxon>Bacillota</taxon>
        <taxon>Bacilli</taxon>
        <taxon>Bacillales</taxon>
        <taxon>Gemellaceae</taxon>
        <taxon>Gemella</taxon>
    </lineage>
</organism>
<protein>
    <submittedName>
        <fullName evidence="2">Uncharacterized protein</fullName>
    </submittedName>
</protein>
<dbReference type="RefSeq" id="WP_060914402.1">
    <property type="nucleotide sequence ID" value="NZ_JAGZGJ010000006.1"/>
</dbReference>
<dbReference type="PATRIC" id="fig|1379.3.peg.1265"/>
<accession>A0A133ZUE7</accession>
<dbReference type="EMBL" id="LSDC01000081">
    <property type="protein sequence ID" value="KXB59060.1"/>
    <property type="molecule type" value="Genomic_DNA"/>
</dbReference>
<dbReference type="Proteomes" id="UP000070355">
    <property type="component" value="Unassembled WGS sequence"/>
</dbReference>
<keyword evidence="1" id="KW-0472">Membrane</keyword>
<dbReference type="STRING" id="1379.HMPREF3186_01285"/>
<evidence type="ECO:0000256" key="1">
    <source>
        <dbReference type="SAM" id="Phobius"/>
    </source>
</evidence>